<proteinExistence type="predicted"/>
<dbReference type="OrthoDB" id="1346484at2"/>
<evidence type="ECO:0000313" key="2">
    <source>
        <dbReference type="Proteomes" id="UP000323142"/>
    </source>
</evidence>
<dbReference type="RefSeq" id="WP_149819419.1">
    <property type="nucleotide sequence ID" value="NZ_VUOA01000028.1"/>
</dbReference>
<name>A0A5B2VBY8_9HYPH</name>
<accession>A0A5B2VBY8</accession>
<keyword evidence="2" id="KW-1185">Reference proteome</keyword>
<dbReference type="AlphaFoldDB" id="A0A5B2VBY8"/>
<organism evidence="1 2">
    <name type="scientific">Salinarimonas soli</name>
    <dbReference type="NCBI Taxonomy" id="1638099"/>
    <lineage>
        <taxon>Bacteria</taxon>
        <taxon>Pseudomonadati</taxon>
        <taxon>Pseudomonadota</taxon>
        <taxon>Alphaproteobacteria</taxon>
        <taxon>Hyphomicrobiales</taxon>
        <taxon>Salinarimonadaceae</taxon>
        <taxon>Salinarimonas</taxon>
    </lineage>
</organism>
<reference evidence="1 2" key="2">
    <citation type="submission" date="2019-09" db="EMBL/GenBank/DDBJ databases">
        <authorList>
            <person name="Jin C."/>
        </authorList>
    </citation>
    <scope>NUCLEOTIDE SEQUENCE [LARGE SCALE GENOMIC DNA]</scope>
    <source>
        <strain evidence="1 2">BN140002</strain>
    </source>
</reference>
<protein>
    <recommendedName>
        <fullName evidence="3">DUF1254 domain-containing protein</fullName>
    </recommendedName>
</protein>
<reference evidence="1 2" key="1">
    <citation type="submission" date="2019-09" db="EMBL/GenBank/DDBJ databases">
        <title>Salinarimonas rosea gen. nov., sp. nov., a new member of the a-2 subgroup of the Proteobacteria.</title>
        <authorList>
            <person name="Liu J."/>
        </authorList>
    </citation>
    <scope>NUCLEOTIDE SEQUENCE [LARGE SCALE GENOMIC DNA]</scope>
    <source>
        <strain evidence="1 2">BN140002</strain>
    </source>
</reference>
<dbReference type="Proteomes" id="UP000323142">
    <property type="component" value="Unassembled WGS sequence"/>
</dbReference>
<evidence type="ECO:0008006" key="3">
    <source>
        <dbReference type="Google" id="ProtNLM"/>
    </source>
</evidence>
<evidence type="ECO:0000313" key="1">
    <source>
        <dbReference type="EMBL" id="KAA2236268.1"/>
    </source>
</evidence>
<dbReference type="EMBL" id="VUOA01000028">
    <property type="protein sequence ID" value="KAA2236268.1"/>
    <property type="molecule type" value="Genomic_DNA"/>
</dbReference>
<gene>
    <name evidence="1" type="ORF">F0L46_16310</name>
</gene>
<comment type="caution">
    <text evidence="1">The sequence shown here is derived from an EMBL/GenBank/DDBJ whole genome shotgun (WGS) entry which is preliminary data.</text>
</comment>
<sequence length="188" mass="19810">MTDLGRFIVATLCGLALAGMVHIGAILAMPFFAEGDALSRLRATSASNNAELLDGTAAGWLPTPDPAVMVGACAYNLDEGPLRISARARGLFQSVSLHGRGSGVYYALTDRAAVRGALDLVIMTQRQLDLTQATEDEDEPSRDLRIVAPNRTGFVIVRVLAAFPSQRAAAIDAVRAVGCTTDPLPNES</sequence>